<dbReference type="InterPro" id="IPR012429">
    <property type="entry name" value="HGSNAT_cat"/>
</dbReference>
<dbReference type="AlphaFoldDB" id="A0A7D4UNW6"/>
<feature type="transmembrane region" description="Helical" evidence="1">
    <location>
        <begin position="57"/>
        <end position="78"/>
    </location>
</feature>
<reference evidence="3 4" key="1">
    <citation type="submission" date="2020-05" db="EMBL/GenBank/DDBJ databases">
        <title>Mucilaginibacter mali sp. nov.</title>
        <authorList>
            <person name="Kim H.S."/>
            <person name="Lee K.C."/>
            <person name="Suh M.K."/>
            <person name="Kim J.-S."/>
            <person name="Han K.-I."/>
            <person name="Eom M.K."/>
            <person name="Shin Y.K."/>
            <person name="Lee J.-S."/>
        </authorList>
    </citation>
    <scope>NUCLEOTIDE SEQUENCE [LARGE SCALE GENOMIC DNA]</scope>
    <source>
        <strain evidence="3 4">G2-14</strain>
    </source>
</reference>
<feature type="domain" description="Heparan-alpha-glucosaminide N-acetyltransferase catalytic" evidence="2">
    <location>
        <begin position="11"/>
        <end position="221"/>
    </location>
</feature>
<organism evidence="3 4">
    <name type="scientific">Mucilaginibacter mali</name>
    <dbReference type="NCBI Taxonomy" id="2740462"/>
    <lineage>
        <taxon>Bacteria</taxon>
        <taxon>Pseudomonadati</taxon>
        <taxon>Bacteroidota</taxon>
        <taxon>Sphingobacteriia</taxon>
        <taxon>Sphingobacteriales</taxon>
        <taxon>Sphingobacteriaceae</taxon>
        <taxon>Mucilaginibacter</taxon>
    </lineage>
</organism>
<feature type="transmembrane region" description="Helical" evidence="1">
    <location>
        <begin position="90"/>
        <end position="108"/>
    </location>
</feature>
<feature type="transmembrane region" description="Helical" evidence="1">
    <location>
        <begin position="277"/>
        <end position="293"/>
    </location>
</feature>
<accession>A0A7D4UNW6</accession>
<dbReference type="KEGG" id="mmab:HQ865_06625"/>
<keyword evidence="4" id="KW-1185">Reference proteome</keyword>
<dbReference type="PANTHER" id="PTHR40407:SF1">
    <property type="entry name" value="HEPARAN-ALPHA-GLUCOSAMINIDE N-ACETYLTRANSFERASE CATALYTIC DOMAIN-CONTAINING PROTEIN"/>
    <property type="match status" value="1"/>
</dbReference>
<feature type="transmembrane region" description="Helical" evidence="1">
    <location>
        <begin position="145"/>
        <end position="172"/>
    </location>
</feature>
<dbReference type="Pfam" id="PF07786">
    <property type="entry name" value="HGSNAT_cat"/>
    <property type="match status" value="1"/>
</dbReference>
<feature type="transmembrane region" description="Helical" evidence="1">
    <location>
        <begin position="114"/>
        <end position="138"/>
    </location>
</feature>
<keyword evidence="1" id="KW-0812">Transmembrane</keyword>
<keyword evidence="1" id="KW-1133">Transmembrane helix</keyword>
<dbReference type="Proteomes" id="UP000505355">
    <property type="component" value="Chromosome"/>
</dbReference>
<dbReference type="PANTHER" id="PTHR40407">
    <property type="entry name" value="MEMBRANE PROTEIN-LIKE PROTEIN"/>
    <property type="match status" value="1"/>
</dbReference>
<feature type="transmembrane region" description="Helical" evidence="1">
    <location>
        <begin position="192"/>
        <end position="216"/>
    </location>
</feature>
<evidence type="ECO:0000256" key="1">
    <source>
        <dbReference type="SAM" id="Phobius"/>
    </source>
</evidence>
<evidence type="ECO:0000313" key="4">
    <source>
        <dbReference type="Proteomes" id="UP000505355"/>
    </source>
</evidence>
<protein>
    <submittedName>
        <fullName evidence="3">DUF1624 domain-containing protein</fullName>
    </submittedName>
</protein>
<keyword evidence="1" id="KW-0472">Membrane</keyword>
<proteinExistence type="predicted"/>
<sequence>MTAQPLTAKHRIESIDILRGLIMLIMAIDHTRDFFHAGHPEPTDLAVTTPLLFFTRWITHFCAPIFVFLSGVSAYLAGTRRTKSQFSAFLIKRGLWLLAIEFLVVRLAQTGDPFFHTIIFQVIWAIGGSMVLLGLLVWAPLTVICIIGALIFFGHDILYLVNVGAVGNTFLWKLLLSGRGFGDVWVIDSDHIMIMAYALLPWTGVMLLGYVFGTLYKKDADAAKRRKTLLNWGLGLLALFVVLRYFNFYGDPAPWSSQKTASLSIISFFNVSKYPPSLLYLCMTLGAALIALSQTETVKNKLTDILVIYGNVPMFYYLCHWYLLLITFISLYLGSGYHLNQFDPKTGQPPASFGYGLGGVYLVWLIAIIILYFPCRWYSKYKRAHTQWWLSYL</sequence>
<gene>
    <name evidence="3" type="ORF">HQ865_06625</name>
</gene>
<dbReference type="RefSeq" id="WP_173414134.1">
    <property type="nucleotide sequence ID" value="NZ_CP054139.1"/>
</dbReference>
<evidence type="ECO:0000313" key="3">
    <source>
        <dbReference type="EMBL" id="QKJ29440.1"/>
    </source>
</evidence>
<feature type="transmembrane region" description="Helical" evidence="1">
    <location>
        <begin position="228"/>
        <end position="246"/>
    </location>
</feature>
<name>A0A7D4UNW6_9SPHI</name>
<evidence type="ECO:0000259" key="2">
    <source>
        <dbReference type="Pfam" id="PF07786"/>
    </source>
</evidence>
<feature type="transmembrane region" description="Helical" evidence="1">
    <location>
        <begin position="353"/>
        <end position="373"/>
    </location>
</feature>
<feature type="transmembrane region" description="Helical" evidence="1">
    <location>
        <begin position="314"/>
        <end position="333"/>
    </location>
</feature>
<dbReference type="EMBL" id="CP054139">
    <property type="protein sequence ID" value="QKJ29440.1"/>
    <property type="molecule type" value="Genomic_DNA"/>
</dbReference>